<dbReference type="PANTHER" id="PTHR24356">
    <property type="entry name" value="SERINE/THREONINE-PROTEIN KINASE"/>
    <property type="match status" value="1"/>
</dbReference>
<evidence type="ECO:0000256" key="5">
    <source>
        <dbReference type="ARBA" id="ARBA00022777"/>
    </source>
</evidence>
<organism evidence="11 12">
    <name type="scientific">Lujinxingia litoralis</name>
    <dbReference type="NCBI Taxonomy" id="2211119"/>
    <lineage>
        <taxon>Bacteria</taxon>
        <taxon>Deltaproteobacteria</taxon>
        <taxon>Bradymonadales</taxon>
        <taxon>Lujinxingiaceae</taxon>
        <taxon>Lujinxingia</taxon>
    </lineage>
</organism>
<evidence type="ECO:0000256" key="7">
    <source>
        <dbReference type="ARBA" id="ARBA00047899"/>
    </source>
</evidence>
<dbReference type="InterPro" id="IPR027417">
    <property type="entry name" value="P-loop_NTPase"/>
</dbReference>
<dbReference type="SMART" id="SM00220">
    <property type="entry name" value="S_TKc"/>
    <property type="match status" value="1"/>
</dbReference>
<dbReference type="CDD" id="cd14014">
    <property type="entry name" value="STKc_PknB_like"/>
    <property type="match status" value="1"/>
</dbReference>
<feature type="binding site" evidence="9">
    <location>
        <position position="55"/>
    </location>
    <ligand>
        <name>ATP</name>
        <dbReference type="ChEBI" id="CHEBI:30616"/>
    </ligand>
</feature>
<comment type="catalytic activity">
    <reaction evidence="7">
        <text>L-threonyl-[protein] + ATP = O-phospho-L-threonyl-[protein] + ADP + H(+)</text>
        <dbReference type="Rhea" id="RHEA:46608"/>
        <dbReference type="Rhea" id="RHEA-COMP:11060"/>
        <dbReference type="Rhea" id="RHEA-COMP:11605"/>
        <dbReference type="ChEBI" id="CHEBI:15378"/>
        <dbReference type="ChEBI" id="CHEBI:30013"/>
        <dbReference type="ChEBI" id="CHEBI:30616"/>
        <dbReference type="ChEBI" id="CHEBI:61977"/>
        <dbReference type="ChEBI" id="CHEBI:456216"/>
        <dbReference type="EC" id="2.7.11.1"/>
    </reaction>
</comment>
<dbReference type="EC" id="2.7.11.1" evidence="1"/>
<dbReference type="InterPro" id="IPR017441">
    <property type="entry name" value="Protein_kinase_ATP_BS"/>
</dbReference>
<dbReference type="Gene3D" id="1.10.510.10">
    <property type="entry name" value="Transferase(Phosphotransferase) domain 1"/>
    <property type="match status" value="1"/>
</dbReference>
<protein>
    <recommendedName>
        <fullName evidence="1">non-specific serine/threonine protein kinase</fullName>
        <ecNumber evidence="1">2.7.11.1</ecNumber>
    </recommendedName>
</protein>
<evidence type="ECO:0000313" key="12">
    <source>
        <dbReference type="Proteomes" id="UP000249169"/>
    </source>
</evidence>
<dbReference type="AlphaFoldDB" id="A0A328C6K2"/>
<dbReference type="GO" id="GO:0005524">
    <property type="term" value="F:ATP binding"/>
    <property type="evidence" value="ECO:0007669"/>
    <property type="project" value="UniProtKB-UniRule"/>
</dbReference>
<evidence type="ECO:0000259" key="10">
    <source>
        <dbReference type="PROSITE" id="PS50011"/>
    </source>
</evidence>
<evidence type="ECO:0000256" key="2">
    <source>
        <dbReference type="ARBA" id="ARBA00022527"/>
    </source>
</evidence>
<evidence type="ECO:0000256" key="6">
    <source>
        <dbReference type="ARBA" id="ARBA00022840"/>
    </source>
</evidence>
<evidence type="ECO:0000313" key="11">
    <source>
        <dbReference type="EMBL" id="RAL22188.1"/>
    </source>
</evidence>
<dbReference type="Proteomes" id="UP000249169">
    <property type="component" value="Unassembled WGS sequence"/>
</dbReference>
<reference evidence="11 12" key="1">
    <citation type="submission" date="2018-05" db="EMBL/GenBank/DDBJ databases">
        <title>Lujinxingia marina gen. nov. sp. nov., a new facultative anaerobic member of the class Deltaproteobacteria, and proposal of Lujinxingaceae fam. nov.</title>
        <authorList>
            <person name="Li C.-M."/>
        </authorList>
    </citation>
    <scope>NUCLEOTIDE SEQUENCE [LARGE SCALE GENOMIC DNA]</scope>
    <source>
        <strain evidence="11 12">B210</strain>
    </source>
</reference>
<dbReference type="GO" id="GO:0004674">
    <property type="term" value="F:protein serine/threonine kinase activity"/>
    <property type="evidence" value="ECO:0007669"/>
    <property type="project" value="UniProtKB-KW"/>
</dbReference>
<proteinExistence type="predicted"/>
<dbReference type="OrthoDB" id="5489650at2"/>
<dbReference type="EMBL" id="QHKO01000004">
    <property type="protein sequence ID" value="RAL22188.1"/>
    <property type="molecule type" value="Genomic_DNA"/>
</dbReference>
<dbReference type="PROSITE" id="PS00107">
    <property type="entry name" value="PROTEIN_KINASE_ATP"/>
    <property type="match status" value="1"/>
</dbReference>
<keyword evidence="6 9" id="KW-0067">ATP-binding</keyword>
<evidence type="ECO:0000256" key="4">
    <source>
        <dbReference type="ARBA" id="ARBA00022741"/>
    </source>
</evidence>
<dbReference type="Pfam" id="PF00069">
    <property type="entry name" value="Pkinase"/>
    <property type="match status" value="1"/>
</dbReference>
<feature type="domain" description="Protein kinase" evidence="10">
    <location>
        <begin position="26"/>
        <end position="276"/>
    </location>
</feature>
<keyword evidence="2" id="KW-0723">Serine/threonine-protein kinase</keyword>
<gene>
    <name evidence="11" type="ORF">DL240_10050</name>
</gene>
<dbReference type="Gene3D" id="1.25.40.10">
    <property type="entry name" value="Tetratricopeptide repeat domain"/>
    <property type="match status" value="1"/>
</dbReference>
<keyword evidence="5" id="KW-0418">Kinase</keyword>
<keyword evidence="4 9" id="KW-0547">Nucleotide-binding</keyword>
<accession>A0A328C6K2</accession>
<name>A0A328C6K2_9DELT</name>
<dbReference type="InterPro" id="IPR008271">
    <property type="entry name" value="Ser/Thr_kinase_AS"/>
</dbReference>
<dbReference type="PROSITE" id="PS50011">
    <property type="entry name" value="PROTEIN_KINASE_DOM"/>
    <property type="match status" value="1"/>
</dbReference>
<keyword evidence="3" id="KW-0808">Transferase</keyword>
<dbReference type="InterPro" id="IPR050236">
    <property type="entry name" value="Ser_Thr_kinase_AGC"/>
</dbReference>
<dbReference type="PROSITE" id="PS00108">
    <property type="entry name" value="PROTEIN_KINASE_ST"/>
    <property type="match status" value="1"/>
</dbReference>
<evidence type="ECO:0000256" key="9">
    <source>
        <dbReference type="PROSITE-ProRule" id="PRU10141"/>
    </source>
</evidence>
<comment type="caution">
    <text evidence="11">The sequence shown here is derived from an EMBL/GenBank/DDBJ whole genome shotgun (WGS) entry which is preliminary data.</text>
</comment>
<dbReference type="InterPro" id="IPR011990">
    <property type="entry name" value="TPR-like_helical_dom_sf"/>
</dbReference>
<sequence length="1017" mass="111917">MSGELMAGEGPGAEGLLSGEMIAGRYVVRRRLGAGGFGAVYQARDRLLDEDVALKVLEHQGPIIEQRHVWREAAILRVLDVPGVVQLRDEGIDRGRYFLVMNYVAGAPFPGRGVYGWEGLAMRVRSLLKVLALVHSQGVVHGDLKPGNVLVDDGGRVTLLDFGVASSQGLSRQGGDVVRGTPVYLAPEQWRGEAPTPRSDLYAVGVMIYEALVGRRPYQGDSASQLRRSVLLDPLPEWQPRVGGVPDEVEALVYGLLARDAERRPASAPQALSMFAAGRQRFQEVEWPMLGRDADFSRVEAAIEQRQPIDVVGPAGSGRSRLLDAIEEVYLARAERAVRRVAWGKRPLESLWAFGVDQSAPGRSFDEVARQARERVEAFLRQGGVVLVDDLERIDRWSRELLVAARPRGAMVRALLPEQAAAPRVELCDLSPEQLQGLFCGHEEVFGLRSGGARELWRRTLGRPARVVQELDDWIRVGVARAVGSRVQLEPAALSRLRAGARISVQRAELAPQLPSRGPRRDLLAWLTLAHPLRDSGVIAGLTGRTRWEVQAEIADLTRQGLLPDAGQGDVIVPAFDALFVDWQLDARRRAHQKIAEVLPPGHARRFSHLVQAGNALEAAEEACLLAEELDRNGEVGRALAILDEGWAALRLCPERGRAKREALFLCWAKIALATGAPRDLERLLSAMERAGEPGASGEHLERLVRAAILSMQLQGPTALETLDAVEPFEDPELELHRQRYRLQASWGCEREAGEQVMDAIETWARAHDCSEVQGTVRGWKGLICYRQGRFADAATLHSEAARLKRRVSARLSSALNAATALLECDELEHAEHLITQALRLAERRRQAIYVVRARVMLRRLAYRRDELSRADEDFIAAARELAPPELDGLMSLVEAAMAFRRGELESAHLHAMGAYQAWSRTGNQWGACLAQALACHCGRDTDWVELGDLIVRAQACHLPRIGAQIIGLVAPLVEVVPDSARQCVLQLAAEMTAAQRQARREVLSVQEVLDALGAKG</sequence>
<dbReference type="InterPro" id="IPR011009">
    <property type="entry name" value="Kinase-like_dom_sf"/>
</dbReference>
<evidence type="ECO:0000256" key="1">
    <source>
        <dbReference type="ARBA" id="ARBA00012513"/>
    </source>
</evidence>
<dbReference type="Gene3D" id="3.30.200.20">
    <property type="entry name" value="Phosphorylase Kinase, domain 1"/>
    <property type="match status" value="1"/>
</dbReference>
<dbReference type="RefSeq" id="WP_111729759.1">
    <property type="nucleotide sequence ID" value="NZ_QHKO01000004.1"/>
</dbReference>
<keyword evidence="12" id="KW-1185">Reference proteome</keyword>
<evidence type="ECO:0000256" key="8">
    <source>
        <dbReference type="ARBA" id="ARBA00048679"/>
    </source>
</evidence>
<dbReference type="SUPFAM" id="SSF52540">
    <property type="entry name" value="P-loop containing nucleoside triphosphate hydrolases"/>
    <property type="match status" value="1"/>
</dbReference>
<dbReference type="SUPFAM" id="SSF56112">
    <property type="entry name" value="Protein kinase-like (PK-like)"/>
    <property type="match status" value="1"/>
</dbReference>
<comment type="catalytic activity">
    <reaction evidence="8">
        <text>L-seryl-[protein] + ATP = O-phospho-L-seryl-[protein] + ADP + H(+)</text>
        <dbReference type="Rhea" id="RHEA:17989"/>
        <dbReference type="Rhea" id="RHEA-COMP:9863"/>
        <dbReference type="Rhea" id="RHEA-COMP:11604"/>
        <dbReference type="ChEBI" id="CHEBI:15378"/>
        <dbReference type="ChEBI" id="CHEBI:29999"/>
        <dbReference type="ChEBI" id="CHEBI:30616"/>
        <dbReference type="ChEBI" id="CHEBI:83421"/>
        <dbReference type="ChEBI" id="CHEBI:456216"/>
        <dbReference type="EC" id="2.7.11.1"/>
    </reaction>
</comment>
<evidence type="ECO:0000256" key="3">
    <source>
        <dbReference type="ARBA" id="ARBA00022679"/>
    </source>
</evidence>
<dbReference type="InterPro" id="IPR000719">
    <property type="entry name" value="Prot_kinase_dom"/>
</dbReference>